<accession>A0ABD0J919</accession>
<gene>
    <name evidence="1" type="ORF">BaRGS_00037601</name>
</gene>
<dbReference type="AlphaFoldDB" id="A0ABD0J919"/>
<dbReference type="EMBL" id="JACVVK020000569">
    <property type="protein sequence ID" value="KAK7465231.1"/>
    <property type="molecule type" value="Genomic_DNA"/>
</dbReference>
<organism evidence="1 2">
    <name type="scientific">Batillaria attramentaria</name>
    <dbReference type="NCBI Taxonomy" id="370345"/>
    <lineage>
        <taxon>Eukaryota</taxon>
        <taxon>Metazoa</taxon>
        <taxon>Spiralia</taxon>
        <taxon>Lophotrochozoa</taxon>
        <taxon>Mollusca</taxon>
        <taxon>Gastropoda</taxon>
        <taxon>Caenogastropoda</taxon>
        <taxon>Sorbeoconcha</taxon>
        <taxon>Cerithioidea</taxon>
        <taxon>Batillariidae</taxon>
        <taxon>Batillaria</taxon>
    </lineage>
</organism>
<feature type="non-terminal residue" evidence="1">
    <location>
        <position position="117"/>
    </location>
</feature>
<name>A0ABD0J919_9CAEN</name>
<sequence>MHDERQESVSITRGKGRGLLCQSPVTGSRARSLASINRTVLDEGAKIRHNYHTVALTLRTENCARGELYDCSAREDADRQLCCWSGKSGKSGKTKRQFLLLANSLVPPPPLTPLPFC</sequence>
<evidence type="ECO:0000313" key="2">
    <source>
        <dbReference type="Proteomes" id="UP001519460"/>
    </source>
</evidence>
<proteinExistence type="predicted"/>
<keyword evidence="2" id="KW-1185">Reference proteome</keyword>
<evidence type="ECO:0000313" key="1">
    <source>
        <dbReference type="EMBL" id="KAK7465231.1"/>
    </source>
</evidence>
<comment type="caution">
    <text evidence="1">The sequence shown here is derived from an EMBL/GenBank/DDBJ whole genome shotgun (WGS) entry which is preliminary data.</text>
</comment>
<protein>
    <submittedName>
        <fullName evidence="1">Uncharacterized protein</fullName>
    </submittedName>
</protein>
<dbReference type="Proteomes" id="UP001519460">
    <property type="component" value="Unassembled WGS sequence"/>
</dbReference>
<reference evidence="1 2" key="1">
    <citation type="journal article" date="2023" name="Sci. Data">
        <title>Genome assembly of the Korean intertidal mud-creeper Batillaria attramentaria.</title>
        <authorList>
            <person name="Patra A.K."/>
            <person name="Ho P.T."/>
            <person name="Jun S."/>
            <person name="Lee S.J."/>
            <person name="Kim Y."/>
            <person name="Won Y.J."/>
        </authorList>
    </citation>
    <scope>NUCLEOTIDE SEQUENCE [LARGE SCALE GENOMIC DNA]</scope>
    <source>
        <strain evidence="1">Wonlab-2016</strain>
    </source>
</reference>